<evidence type="ECO:0000313" key="5">
    <source>
        <dbReference type="Proteomes" id="UP001597045"/>
    </source>
</evidence>
<dbReference type="Proteomes" id="UP001597045">
    <property type="component" value="Unassembled WGS sequence"/>
</dbReference>
<comment type="cofactor">
    <cofactor evidence="1">
        <name>a divalent metal cation</name>
        <dbReference type="ChEBI" id="CHEBI:60240"/>
    </cofactor>
</comment>
<dbReference type="InterPro" id="IPR027806">
    <property type="entry name" value="HARBI1_dom"/>
</dbReference>
<evidence type="ECO:0000259" key="3">
    <source>
        <dbReference type="Pfam" id="PF13359"/>
    </source>
</evidence>
<keyword evidence="2" id="KW-0479">Metal-binding</keyword>
<evidence type="ECO:0000256" key="2">
    <source>
        <dbReference type="ARBA" id="ARBA00022723"/>
    </source>
</evidence>
<evidence type="ECO:0000256" key="1">
    <source>
        <dbReference type="ARBA" id="ARBA00001968"/>
    </source>
</evidence>
<name>A0ABW3M1U3_9PSEU</name>
<dbReference type="Pfam" id="PF13359">
    <property type="entry name" value="DDE_Tnp_4"/>
    <property type="match status" value="1"/>
</dbReference>
<reference evidence="5" key="1">
    <citation type="journal article" date="2019" name="Int. J. Syst. Evol. Microbiol.">
        <title>The Global Catalogue of Microorganisms (GCM) 10K type strain sequencing project: providing services to taxonomists for standard genome sequencing and annotation.</title>
        <authorList>
            <consortium name="The Broad Institute Genomics Platform"/>
            <consortium name="The Broad Institute Genome Sequencing Center for Infectious Disease"/>
            <person name="Wu L."/>
            <person name="Ma J."/>
        </authorList>
    </citation>
    <scope>NUCLEOTIDE SEQUENCE [LARGE SCALE GENOMIC DNA]</scope>
    <source>
        <strain evidence="5">JCM 31486</strain>
    </source>
</reference>
<protein>
    <submittedName>
        <fullName evidence="4">Transposase family protein</fullName>
    </submittedName>
</protein>
<feature type="domain" description="DDE Tnp4" evidence="3">
    <location>
        <begin position="27"/>
        <end position="165"/>
    </location>
</feature>
<keyword evidence="5" id="KW-1185">Reference proteome</keyword>
<accession>A0ABW3M1U3</accession>
<gene>
    <name evidence="4" type="ORF">ACFQ1S_03070</name>
</gene>
<evidence type="ECO:0000313" key="4">
    <source>
        <dbReference type="EMBL" id="MFD1044646.1"/>
    </source>
</evidence>
<sequence length="178" mass="19901">MLLDGNIFRTTRYRGETAANQKGTSIEVWYSGKTRHHGGQITMVATPTGLPIWVSPVEPGRVHDLTAARTHALPALFHAAAHLDLPTLADEGYLNAGIGIHTPHRSPRPWEPALNIRQKTHNWILRWARGPVERGFALLVGRWRALRHTTKSPRALTRIVAAALVCNHFEHGWTTISR</sequence>
<proteinExistence type="predicted"/>
<organism evidence="4 5">
    <name type="scientific">Kibdelosporangium lantanae</name>
    <dbReference type="NCBI Taxonomy" id="1497396"/>
    <lineage>
        <taxon>Bacteria</taxon>
        <taxon>Bacillati</taxon>
        <taxon>Actinomycetota</taxon>
        <taxon>Actinomycetes</taxon>
        <taxon>Pseudonocardiales</taxon>
        <taxon>Pseudonocardiaceae</taxon>
        <taxon>Kibdelosporangium</taxon>
    </lineage>
</organism>
<dbReference type="EMBL" id="JBHTIS010000094">
    <property type="protein sequence ID" value="MFD1044646.1"/>
    <property type="molecule type" value="Genomic_DNA"/>
</dbReference>
<comment type="caution">
    <text evidence="4">The sequence shown here is derived from an EMBL/GenBank/DDBJ whole genome shotgun (WGS) entry which is preliminary data.</text>
</comment>